<evidence type="ECO:0000256" key="3">
    <source>
        <dbReference type="ARBA" id="ARBA00022448"/>
    </source>
</evidence>
<dbReference type="PROSITE" id="PS50893">
    <property type="entry name" value="ABC_TRANSPORTER_2"/>
    <property type="match status" value="2"/>
</dbReference>
<dbReference type="CDD" id="cd18577">
    <property type="entry name" value="ABC_6TM_Pgp_ABCB1_D1_like"/>
    <property type="match status" value="1"/>
</dbReference>
<dbReference type="PANTHER" id="PTHR43394:SF11">
    <property type="entry name" value="ATP-BINDING CASSETTE TRANSPORTER"/>
    <property type="match status" value="1"/>
</dbReference>
<dbReference type="PROSITE" id="PS00211">
    <property type="entry name" value="ABC_TRANSPORTER_1"/>
    <property type="match status" value="2"/>
</dbReference>
<sequence length="1324" mass="143896">MMTEKKEPQLSVRAVSPSHDAGDTSVDIPAPAVDEKTEPPAPKPSMANFFKILAFGDALDWTCMGICTFSAVGAGIAMPLMFLVFGRVVGDFTGYFTPGQGVGMENGTIGNGTDVLVDEEVVRLMVQAAKDKFLATVNKNAMYMVYLGLARFMLSYISMLSIRISGLRISARLRLAYLRALFQQPISTIDATSPGAIASRLTTNSNTIESGISQQFSLAIQAISFTLGLYIVAFVRSALLTLVASASIPIVMLCYAAAVPFMYKFWTAAEKWKDAASGLAFEIFESVRIVVAFGAEGRLSEKHHDLVRRAAAEDRKNAPMAGVLMAPMFLAVYATFALTFWFGIRQFMGGKIEGISTIIIVLFSVLWAEMCVFRLYSPIVQIIRASTAASEILAVLNATVPPTTGLDASEVSLAEDIIFRDVTFAYPTRPDTIILDGLSVRFEAGKTTAVVGPSGSGKSTIVGLLEKWYVPARGAHPVAPMPATPQMAATISAWPIPDHEALPGIFVGGVNLALIDERWWRSCIGLVQQEPFLFDDTIAANVAYGLAGTQFEHAESRVRRAMVEAACREAYADEFIARLPRGYETRVGKGGMKLSGGQRQRLAIARAIVKDPPVLILDEATSAVDVRTEKIVQRALDRVSRSRTTICIAHRLSTIRKADKIVVIRAGRVVEEGTHEELLKNEDGVYSGFVRAQAVEMGDGDGDEGIDASGFEEFEMDDPKFQIRDDGVEEAPSGQQKHIEKGFLGSFGMLLYEQRSRWVLYLCTVLGASAGGATYPLQAYLFAKVIEVFTMAKSELVRRGNFWALMFAILAVGMGFAFLIMGWSSSLISTVVSSYYRQEYLENILRKRISFFDREENSSGTLTARLSTDSTQLQQLLGAEMGMALVAVLSIVGSVIIAFVFGWKLSLVGVLAVMPVVLIAGYFRVSLEADFEKLNALVFAESSQFGAEAIGGFRTVKSLIMEDTIADRFADLLKTHVDKALKKARVSTLVFAFSDSADMLCQALCFWYGGQLLASREYDIVSFFVIYMAVVQSSMAAGMWFSFSPNIVDATAAANRILSVRPRRSEQALNLRHMPLGMGPASIEFKDVSFAYEERATPVLSGINIRIEAGQFAAFVGASGSGKSTMISLLERFYDPSQGRIEFNGANITEVDPASYRRNLSLVAQESTLYEGTIRENVSLSVPSTTEAEIVAACTAAQIHPFIASLPDGYETHIGPKGVALSGGQRQRLALARALLRRPQVLLLDEATANLDSASEKLVAEAIEQAAGGGRTVIAVAHRLATVQGADVIFVFGSGRVLERGNHAELLARRGVYYQMCQAQALDR</sequence>
<evidence type="ECO:0000256" key="11">
    <source>
        <dbReference type="SAM" id="Phobius"/>
    </source>
</evidence>
<keyword evidence="4 11" id="KW-0812">Transmembrane</keyword>
<comment type="subcellular location">
    <subcellularLocation>
        <location evidence="1">Membrane</location>
        <topology evidence="1">Multi-pass membrane protein</topology>
    </subcellularLocation>
</comment>
<keyword evidence="15" id="KW-1185">Reference proteome</keyword>
<dbReference type="Pfam" id="PF00664">
    <property type="entry name" value="ABC_membrane"/>
    <property type="match status" value="2"/>
</dbReference>
<dbReference type="Pfam" id="PF00005">
    <property type="entry name" value="ABC_tran"/>
    <property type="match status" value="2"/>
</dbReference>
<dbReference type="InterPro" id="IPR039421">
    <property type="entry name" value="Type_1_exporter"/>
</dbReference>
<feature type="transmembrane region" description="Helical" evidence="11">
    <location>
        <begin position="61"/>
        <end position="85"/>
    </location>
</feature>
<evidence type="ECO:0000256" key="5">
    <source>
        <dbReference type="ARBA" id="ARBA00022737"/>
    </source>
</evidence>
<evidence type="ECO:0000259" key="13">
    <source>
        <dbReference type="PROSITE" id="PS50929"/>
    </source>
</evidence>
<protein>
    <submittedName>
        <fullName evidence="14">Leptomycin B resistance protein pmd1</fullName>
    </submittedName>
</protein>
<dbReference type="GO" id="GO:0090374">
    <property type="term" value="P:oligopeptide export from mitochondrion"/>
    <property type="evidence" value="ECO:0007669"/>
    <property type="project" value="TreeGrafter"/>
</dbReference>
<feature type="transmembrane region" description="Helical" evidence="11">
    <location>
        <begin position="143"/>
        <end position="164"/>
    </location>
</feature>
<dbReference type="InterPro" id="IPR003593">
    <property type="entry name" value="AAA+_ATPase"/>
</dbReference>
<dbReference type="FunFam" id="1.20.1560.10:FF:000057">
    <property type="entry name" value="ABC multidrug transporter SitT"/>
    <property type="match status" value="1"/>
</dbReference>
<dbReference type="InterPro" id="IPR011527">
    <property type="entry name" value="ABC1_TM_dom"/>
</dbReference>
<feature type="transmembrane region" description="Helical" evidence="11">
    <location>
        <begin position="239"/>
        <end position="263"/>
    </location>
</feature>
<keyword evidence="9 11" id="KW-0472">Membrane</keyword>
<dbReference type="GO" id="GO:0005743">
    <property type="term" value="C:mitochondrial inner membrane"/>
    <property type="evidence" value="ECO:0007669"/>
    <property type="project" value="TreeGrafter"/>
</dbReference>
<dbReference type="PROSITE" id="PS50929">
    <property type="entry name" value="ABC_TM1F"/>
    <property type="match status" value="2"/>
</dbReference>
<dbReference type="SMART" id="SM00382">
    <property type="entry name" value="AAA"/>
    <property type="match status" value="2"/>
</dbReference>
<dbReference type="Proteomes" id="UP000799640">
    <property type="component" value="Unassembled WGS sequence"/>
</dbReference>
<feature type="transmembrane region" description="Helical" evidence="11">
    <location>
        <begin position="907"/>
        <end position="925"/>
    </location>
</feature>
<dbReference type="PANTHER" id="PTHR43394">
    <property type="entry name" value="ATP-DEPENDENT PERMEASE MDL1, MITOCHONDRIAL"/>
    <property type="match status" value="1"/>
</dbReference>
<feature type="domain" description="ABC transmembrane type-1" evidence="13">
    <location>
        <begin position="66"/>
        <end position="384"/>
    </location>
</feature>
<dbReference type="SUPFAM" id="SSF52540">
    <property type="entry name" value="P-loop containing nucleoside triphosphate hydrolases"/>
    <property type="match status" value="3"/>
</dbReference>
<dbReference type="InterPro" id="IPR036640">
    <property type="entry name" value="ABC1_TM_sf"/>
</dbReference>
<feature type="transmembrane region" description="Helical" evidence="11">
    <location>
        <begin position="882"/>
        <end position="901"/>
    </location>
</feature>
<feature type="domain" description="ABC transporter" evidence="12">
    <location>
        <begin position="1083"/>
        <end position="1319"/>
    </location>
</feature>
<dbReference type="Gene3D" id="1.20.1560.10">
    <property type="entry name" value="ABC transporter type 1, transmembrane domain"/>
    <property type="match status" value="1"/>
</dbReference>
<dbReference type="Gene3D" id="3.40.50.300">
    <property type="entry name" value="P-loop containing nucleotide triphosphate hydrolases"/>
    <property type="match status" value="2"/>
</dbReference>
<evidence type="ECO:0000256" key="9">
    <source>
        <dbReference type="ARBA" id="ARBA00023136"/>
    </source>
</evidence>
<name>A0A6G1HTQ7_9PEZI</name>
<evidence type="ECO:0000256" key="7">
    <source>
        <dbReference type="ARBA" id="ARBA00022840"/>
    </source>
</evidence>
<evidence type="ECO:0000259" key="12">
    <source>
        <dbReference type="PROSITE" id="PS50893"/>
    </source>
</evidence>
<feature type="transmembrane region" description="Helical" evidence="11">
    <location>
        <begin position="354"/>
        <end position="376"/>
    </location>
</feature>
<feature type="domain" description="ABC transmembrane type-1" evidence="13">
    <location>
        <begin position="765"/>
        <end position="1049"/>
    </location>
</feature>
<organism evidence="14 15">
    <name type="scientific">Trichodelitschia bisporula</name>
    <dbReference type="NCBI Taxonomy" id="703511"/>
    <lineage>
        <taxon>Eukaryota</taxon>
        <taxon>Fungi</taxon>
        <taxon>Dikarya</taxon>
        <taxon>Ascomycota</taxon>
        <taxon>Pezizomycotina</taxon>
        <taxon>Dothideomycetes</taxon>
        <taxon>Dothideomycetes incertae sedis</taxon>
        <taxon>Phaeotrichales</taxon>
        <taxon>Phaeotrichaceae</taxon>
        <taxon>Trichodelitschia</taxon>
    </lineage>
</organism>
<accession>A0A6G1HTQ7</accession>
<dbReference type="EMBL" id="ML996698">
    <property type="protein sequence ID" value="KAF2399304.1"/>
    <property type="molecule type" value="Genomic_DNA"/>
</dbReference>
<dbReference type="SUPFAM" id="SSF90123">
    <property type="entry name" value="ABC transporter transmembrane region"/>
    <property type="match status" value="2"/>
</dbReference>
<dbReference type="InterPro" id="IPR003439">
    <property type="entry name" value="ABC_transporter-like_ATP-bd"/>
</dbReference>
<comment type="similarity">
    <text evidence="2">Belongs to the ABC transporter superfamily. ABCB family. Multidrug resistance exporter (TC 3.A.1.201) subfamily.</text>
</comment>
<dbReference type="FunFam" id="3.40.50.300:FF:000913">
    <property type="entry name" value="ABC multidrug transporter SitT"/>
    <property type="match status" value="1"/>
</dbReference>
<dbReference type="OrthoDB" id="6500128at2759"/>
<feature type="domain" description="ABC transporter" evidence="12">
    <location>
        <begin position="417"/>
        <end position="691"/>
    </location>
</feature>
<dbReference type="GO" id="GO:0015421">
    <property type="term" value="F:ABC-type oligopeptide transporter activity"/>
    <property type="evidence" value="ECO:0007669"/>
    <property type="project" value="TreeGrafter"/>
</dbReference>
<dbReference type="GO" id="GO:0005524">
    <property type="term" value="F:ATP binding"/>
    <property type="evidence" value="ECO:0007669"/>
    <property type="project" value="UniProtKB-KW"/>
</dbReference>
<evidence type="ECO:0000256" key="6">
    <source>
        <dbReference type="ARBA" id="ARBA00022741"/>
    </source>
</evidence>
<dbReference type="GO" id="GO:0016887">
    <property type="term" value="F:ATP hydrolysis activity"/>
    <property type="evidence" value="ECO:0007669"/>
    <property type="project" value="InterPro"/>
</dbReference>
<keyword evidence="3" id="KW-0813">Transport</keyword>
<gene>
    <name evidence="14" type="ORF">EJ06DRAFT_512481</name>
</gene>
<keyword evidence="6" id="KW-0547">Nucleotide-binding</keyword>
<feature type="transmembrane region" description="Helical" evidence="11">
    <location>
        <begin position="802"/>
        <end position="823"/>
    </location>
</feature>
<keyword evidence="7" id="KW-0067">ATP-binding</keyword>
<feature type="transmembrane region" description="Helical" evidence="11">
    <location>
        <begin position="216"/>
        <end position="233"/>
    </location>
</feature>
<dbReference type="CDD" id="cd18578">
    <property type="entry name" value="ABC_6TM_Pgp_ABCB1_D2_like"/>
    <property type="match status" value="1"/>
</dbReference>
<keyword evidence="5" id="KW-0677">Repeat</keyword>
<evidence type="ECO:0000256" key="4">
    <source>
        <dbReference type="ARBA" id="ARBA00022692"/>
    </source>
</evidence>
<dbReference type="InterPro" id="IPR027417">
    <property type="entry name" value="P-loop_NTPase"/>
</dbReference>
<evidence type="ECO:0000256" key="2">
    <source>
        <dbReference type="ARBA" id="ARBA00007577"/>
    </source>
</evidence>
<evidence type="ECO:0000256" key="1">
    <source>
        <dbReference type="ARBA" id="ARBA00004141"/>
    </source>
</evidence>
<dbReference type="FunFam" id="3.40.50.300:FF:001797">
    <property type="entry name" value="ABC transporter, putative"/>
    <property type="match status" value="1"/>
</dbReference>
<evidence type="ECO:0000313" key="14">
    <source>
        <dbReference type="EMBL" id="KAF2399304.1"/>
    </source>
</evidence>
<reference evidence="14" key="1">
    <citation type="journal article" date="2020" name="Stud. Mycol.">
        <title>101 Dothideomycetes genomes: a test case for predicting lifestyles and emergence of pathogens.</title>
        <authorList>
            <person name="Haridas S."/>
            <person name="Albert R."/>
            <person name="Binder M."/>
            <person name="Bloem J."/>
            <person name="Labutti K."/>
            <person name="Salamov A."/>
            <person name="Andreopoulos B."/>
            <person name="Baker S."/>
            <person name="Barry K."/>
            <person name="Bills G."/>
            <person name="Bluhm B."/>
            <person name="Cannon C."/>
            <person name="Castanera R."/>
            <person name="Culley D."/>
            <person name="Daum C."/>
            <person name="Ezra D."/>
            <person name="Gonzalez J."/>
            <person name="Henrissat B."/>
            <person name="Kuo A."/>
            <person name="Liang C."/>
            <person name="Lipzen A."/>
            <person name="Lutzoni F."/>
            <person name="Magnuson J."/>
            <person name="Mondo S."/>
            <person name="Nolan M."/>
            <person name="Ohm R."/>
            <person name="Pangilinan J."/>
            <person name="Park H.-J."/>
            <person name="Ramirez L."/>
            <person name="Alfaro M."/>
            <person name="Sun H."/>
            <person name="Tritt A."/>
            <person name="Yoshinaga Y."/>
            <person name="Zwiers L.-H."/>
            <person name="Turgeon B."/>
            <person name="Goodwin S."/>
            <person name="Spatafora J."/>
            <person name="Crous P."/>
            <person name="Grigoriev I."/>
        </authorList>
    </citation>
    <scope>NUCLEOTIDE SEQUENCE</scope>
    <source>
        <strain evidence="14">CBS 262.69</strain>
    </source>
</reference>
<evidence type="ECO:0000256" key="10">
    <source>
        <dbReference type="SAM" id="MobiDB-lite"/>
    </source>
</evidence>
<evidence type="ECO:0000313" key="15">
    <source>
        <dbReference type="Proteomes" id="UP000799640"/>
    </source>
</evidence>
<keyword evidence="8 11" id="KW-1133">Transmembrane helix</keyword>
<feature type="region of interest" description="Disordered" evidence="10">
    <location>
        <begin position="1"/>
        <end position="41"/>
    </location>
</feature>
<proteinExistence type="inferred from homology"/>
<feature type="transmembrane region" description="Helical" evidence="11">
    <location>
        <begin position="318"/>
        <end position="342"/>
    </location>
</feature>
<evidence type="ECO:0000256" key="8">
    <source>
        <dbReference type="ARBA" id="ARBA00022989"/>
    </source>
</evidence>
<dbReference type="InterPro" id="IPR017871">
    <property type="entry name" value="ABC_transporter-like_CS"/>
</dbReference>